<organism evidence="4 5">
    <name type="scientific">Nakaseomyces bracarensis</name>
    <dbReference type="NCBI Taxonomy" id="273131"/>
    <lineage>
        <taxon>Eukaryota</taxon>
        <taxon>Fungi</taxon>
        <taxon>Dikarya</taxon>
        <taxon>Ascomycota</taxon>
        <taxon>Saccharomycotina</taxon>
        <taxon>Saccharomycetes</taxon>
        <taxon>Saccharomycetales</taxon>
        <taxon>Saccharomycetaceae</taxon>
        <taxon>Nakaseomyces</taxon>
    </lineage>
</organism>
<dbReference type="SUPFAM" id="SSF53383">
    <property type="entry name" value="PLP-dependent transferases"/>
    <property type="match status" value="1"/>
</dbReference>
<comment type="cofactor">
    <cofactor evidence="1 3">
        <name>pyridoxal 5'-phosphate</name>
        <dbReference type="ChEBI" id="CHEBI:597326"/>
    </cofactor>
</comment>
<gene>
    <name evidence="4" type="ORF">RNJ44_04243</name>
</gene>
<dbReference type="PANTHER" id="PTHR11808:SF35">
    <property type="entry name" value="CYSTATHIONINE GAMMA-SYNTHASE (AFU_ORTHOLOGUE AFUA_7G01590)"/>
    <property type="match status" value="1"/>
</dbReference>
<dbReference type="InterPro" id="IPR015424">
    <property type="entry name" value="PyrdxlP-dep_Trfase"/>
</dbReference>
<dbReference type="PROSITE" id="PS00868">
    <property type="entry name" value="CYS_MET_METAB_PP"/>
    <property type="match status" value="1"/>
</dbReference>
<comment type="similarity">
    <text evidence="3">Belongs to the trans-sulfuration enzymes family.</text>
</comment>
<keyword evidence="2 3" id="KW-0663">Pyridoxal phosphate</keyword>
<dbReference type="Proteomes" id="UP001623330">
    <property type="component" value="Unassembled WGS sequence"/>
</dbReference>
<evidence type="ECO:0000256" key="1">
    <source>
        <dbReference type="ARBA" id="ARBA00001933"/>
    </source>
</evidence>
<dbReference type="PANTHER" id="PTHR11808">
    <property type="entry name" value="TRANS-SULFURATION ENZYME FAMILY MEMBER"/>
    <property type="match status" value="1"/>
</dbReference>
<protein>
    <submittedName>
        <fullName evidence="4">Trans-sulfuration enzyme</fullName>
    </submittedName>
</protein>
<evidence type="ECO:0000256" key="2">
    <source>
        <dbReference type="ARBA" id="ARBA00022898"/>
    </source>
</evidence>
<name>A0ABR4NUB7_9SACH</name>
<evidence type="ECO:0000313" key="5">
    <source>
        <dbReference type="Proteomes" id="UP001623330"/>
    </source>
</evidence>
<dbReference type="InterPro" id="IPR015422">
    <property type="entry name" value="PyrdxlP-dep_Trfase_small"/>
</dbReference>
<accession>A0ABR4NUB7</accession>
<dbReference type="InterPro" id="IPR015421">
    <property type="entry name" value="PyrdxlP-dep_Trfase_major"/>
</dbReference>
<dbReference type="InterPro" id="IPR054542">
    <property type="entry name" value="Cys_met_metab_PP"/>
</dbReference>
<keyword evidence="5" id="KW-1185">Reference proteome</keyword>
<sequence>MTISGENKLDLATELIHSDDKNNRVSDVAPPINVSTTFRYDKNDLVPWNERENLDFMDTTPIYSRLSHPNSTRLESLFSDILDGHAVIYSSGLAAFYGAMTYYNPKQLFIGQSYHGVHGIADIFTRNYGLVQRPLEDIEEYAREGDVVHLESPVNPFGISYDIQSYADKAHSKGALLIIDSTFAPPPLQYAWNFGADMIMHSATKYFGGHSDLLSGVLVTKDESVSKKLKDDRLYLGTNVPNLESYLLLRSLRTYEMRIRKQSENVIQIVNFLCENKAKYSTVLKEIYHSSVQSEKFVRKQLVGGYNPVFSISLANKEQCKQLPLKLKLFQHATSLGGIESLIEWRAMTDPYIDQTLIRISIGCESARDLIDDLTRAFDSLKDF</sequence>
<dbReference type="Gene3D" id="3.90.1150.10">
    <property type="entry name" value="Aspartate Aminotransferase, domain 1"/>
    <property type="match status" value="1"/>
</dbReference>
<comment type="caution">
    <text evidence="4">The sequence shown here is derived from an EMBL/GenBank/DDBJ whole genome shotgun (WGS) entry which is preliminary data.</text>
</comment>
<dbReference type="EMBL" id="JBEVYD010000005">
    <property type="protein sequence ID" value="KAL3232327.1"/>
    <property type="molecule type" value="Genomic_DNA"/>
</dbReference>
<reference evidence="4 5" key="1">
    <citation type="submission" date="2024-05" db="EMBL/GenBank/DDBJ databases">
        <title>Long read based assembly of the Candida bracarensis genome reveals expanded adhesin content.</title>
        <authorList>
            <person name="Marcet-Houben M."/>
            <person name="Ksiezopolska E."/>
            <person name="Gabaldon T."/>
        </authorList>
    </citation>
    <scope>NUCLEOTIDE SEQUENCE [LARGE SCALE GENOMIC DNA]</scope>
    <source>
        <strain evidence="4 5">CBM6</strain>
    </source>
</reference>
<dbReference type="Pfam" id="PF01053">
    <property type="entry name" value="Cys_Met_Meta_PP"/>
    <property type="match status" value="1"/>
</dbReference>
<dbReference type="Gene3D" id="3.40.640.10">
    <property type="entry name" value="Type I PLP-dependent aspartate aminotransferase-like (Major domain)"/>
    <property type="match status" value="1"/>
</dbReference>
<evidence type="ECO:0000313" key="4">
    <source>
        <dbReference type="EMBL" id="KAL3232327.1"/>
    </source>
</evidence>
<dbReference type="InterPro" id="IPR000277">
    <property type="entry name" value="Cys/Met-Metab_PyrdxlP-dep_enz"/>
</dbReference>
<evidence type="ECO:0000256" key="3">
    <source>
        <dbReference type="RuleBase" id="RU362118"/>
    </source>
</evidence>
<proteinExistence type="inferred from homology"/>
<dbReference type="PIRSF" id="PIRSF001434">
    <property type="entry name" value="CGS"/>
    <property type="match status" value="1"/>
</dbReference>